<dbReference type="EMBL" id="SDPU01000023">
    <property type="protein sequence ID" value="RYU11532.1"/>
    <property type="molecule type" value="Genomic_DNA"/>
</dbReference>
<sequence>MLAWSLAVLVLVASLMGVLVDGVYAGAESTSAMLRAYDLVSLALVVPALALATVGARRGSMRSRLNVAGLAAYVVYTYAYYLFGTGFNDLFLLHTAVFGAAFWLLVLTLTGVDGAALAGRSGSQKHRRAAAAILALLAAALGGMWVYWAVDNAVTNVVPVGSQLVETGLVVHLGMALDLALLVPLYAAAAVLLWRRLAWGYILACLALLPGILHQVSYLVAMPIQVAEDVPGAVGTDGAEPIIVLLYLAATALLLGGTRDATVEDEKRTRLAGETSGPRGASGASGASGGAGWWRRGRRP</sequence>
<proteinExistence type="predicted"/>
<evidence type="ECO:0000256" key="1">
    <source>
        <dbReference type="SAM" id="MobiDB-lite"/>
    </source>
</evidence>
<dbReference type="AlphaFoldDB" id="A0A4Q5IZD3"/>
<keyword evidence="4" id="KW-1185">Reference proteome</keyword>
<keyword evidence="2" id="KW-0812">Transmembrane</keyword>
<dbReference type="OrthoDB" id="5188521at2"/>
<feature type="transmembrane region" description="Helical" evidence="2">
    <location>
        <begin position="65"/>
        <end position="83"/>
    </location>
</feature>
<feature type="transmembrane region" description="Helical" evidence="2">
    <location>
        <begin position="201"/>
        <end position="221"/>
    </location>
</feature>
<evidence type="ECO:0000313" key="3">
    <source>
        <dbReference type="EMBL" id="RYU11532.1"/>
    </source>
</evidence>
<comment type="caution">
    <text evidence="3">The sequence shown here is derived from an EMBL/GenBank/DDBJ whole genome shotgun (WGS) entry which is preliminary data.</text>
</comment>
<keyword evidence="2" id="KW-1133">Transmembrane helix</keyword>
<feature type="compositionally biased region" description="Low complexity" evidence="1">
    <location>
        <begin position="276"/>
        <end position="285"/>
    </location>
</feature>
<accession>A0A4Q5IZD3</accession>
<feature type="transmembrane region" description="Helical" evidence="2">
    <location>
        <begin position="170"/>
        <end position="194"/>
    </location>
</feature>
<dbReference type="Proteomes" id="UP000291189">
    <property type="component" value="Unassembled WGS sequence"/>
</dbReference>
<feature type="transmembrane region" description="Helical" evidence="2">
    <location>
        <begin position="241"/>
        <end position="258"/>
    </location>
</feature>
<gene>
    <name evidence="3" type="ORF">ETU37_13260</name>
</gene>
<name>A0A4Q5IZD3_9ACTN</name>
<evidence type="ECO:0000313" key="4">
    <source>
        <dbReference type="Proteomes" id="UP000291189"/>
    </source>
</evidence>
<dbReference type="RefSeq" id="WP_129987807.1">
    <property type="nucleotide sequence ID" value="NZ_SDPU01000023.1"/>
</dbReference>
<evidence type="ECO:0000256" key="2">
    <source>
        <dbReference type="SAM" id="Phobius"/>
    </source>
</evidence>
<keyword evidence="2" id="KW-0472">Membrane</keyword>
<feature type="transmembrane region" description="Helical" evidence="2">
    <location>
        <begin position="129"/>
        <end position="150"/>
    </location>
</feature>
<reference evidence="3 4" key="1">
    <citation type="submission" date="2019-01" db="EMBL/GenBank/DDBJ databases">
        <title>Nocardioides guangzhouensis sp. nov., an actinobacterium isolated from soil.</title>
        <authorList>
            <person name="Fu Y."/>
            <person name="Cai Y."/>
            <person name="Lin Z."/>
            <person name="Chen P."/>
        </authorList>
    </citation>
    <scope>NUCLEOTIDE SEQUENCE [LARGE SCALE GENOMIC DNA]</scope>
    <source>
        <strain evidence="3 4">NBRC 105384</strain>
    </source>
</reference>
<feature type="transmembrane region" description="Helical" evidence="2">
    <location>
        <begin position="95"/>
        <end position="117"/>
    </location>
</feature>
<protein>
    <submittedName>
        <fullName evidence="3">Uncharacterized protein</fullName>
    </submittedName>
</protein>
<feature type="transmembrane region" description="Helical" evidence="2">
    <location>
        <begin position="35"/>
        <end position="53"/>
    </location>
</feature>
<organism evidence="3 4">
    <name type="scientific">Nocardioides iriomotensis</name>
    <dbReference type="NCBI Taxonomy" id="715784"/>
    <lineage>
        <taxon>Bacteria</taxon>
        <taxon>Bacillati</taxon>
        <taxon>Actinomycetota</taxon>
        <taxon>Actinomycetes</taxon>
        <taxon>Propionibacteriales</taxon>
        <taxon>Nocardioidaceae</taxon>
        <taxon>Nocardioides</taxon>
    </lineage>
</organism>
<feature type="region of interest" description="Disordered" evidence="1">
    <location>
        <begin position="265"/>
        <end position="300"/>
    </location>
</feature>